<dbReference type="PIRSF" id="PIRSF035170">
    <property type="entry name" value="HD_phosphohydro"/>
    <property type="match status" value="1"/>
</dbReference>
<evidence type="ECO:0000313" key="2">
    <source>
        <dbReference type="Proteomes" id="UP001200145"/>
    </source>
</evidence>
<keyword evidence="2" id="KW-1185">Reference proteome</keyword>
<organism evidence="1 2">
    <name type="scientific">Flavihumibacter fluminis</name>
    <dbReference type="NCBI Taxonomy" id="2909236"/>
    <lineage>
        <taxon>Bacteria</taxon>
        <taxon>Pseudomonadati</taxon>
        <taxon>Bacteroidota</taxon>
        <taxon>Chitinophagia</taxon>
        <taxon>Chitinophagales</taxon>
        <taxon>Chitinophagaceae</taxon>
        <taxon>Flavihumibacter</taxon>
    </lineage>
</organism>
<dbReference type="EMBL" id="JAKEVY010000001">
    <property type="protein sequence ID" value="MCF1713776.1"/>
    <property type="molecule type" value="Genomic_DNA"/>
</dbReference>
<reference evidence="1 2" key="1">
    <citation type="submission" date="2022-01" db="EMBL/GenBank/DDBJ databases">
        <title>Flavihumibacter sp. nov., isolated from sediment of a river.</title>
        <authorList>
            <person name="Liu H."/>
        </authorList>
    </citation>
    <scope>NUCLEOTIDE SEQUENCE [LARGE SCALE GENOMIC DNA]</scope>
    <source>
        <strain evidence="1 2">RY-1</strain>
    </source>
</reference>
<accession>A0ABS9BE35</accession>
<dbReference type="RefSeq" id="WP_234864304.1">
    <property type="nucleotide sequence ID" value="NZ_JAKEVY010000001.1"/>
</dbReference>
<proteinExistence type="predicted"/>
<protein>
    <recommendedName>
        <fullName evidence="3">Metal-dependent HD superfamily phosphohydrolase</fullName>
    </recommendedName>
</protein>
<dbReference type="PANTHER" id="PTHR21174:SF0">
    <property type="entry name" value="HD PHOSPHOHYDROLASE FAMILY PROTEIN-RELATED"/>
    <property type="match status" value="1"/>
</dbReference>
<evidence type="ECO:0000313" key="1">
    <source>
        <dbReference type="EMBL" id="MCF1713776.1"/>
    </source>
</evidence>
<sequence>MFEEHYKAVLSGLKIDPAIQDKCWKDIQSEYSNNNRYYHNLTHLDNLLADLLPIKECIHSWPVVILSIAYHDMVYSTLKSNNEEKSAAYALTCLTQLGVNTSIREKCATQILATKGHAVSQDIDTNYFTDADLAILGAPTEAYRYYATSIRKEYKFYPDFIYTPGRKKVINHFLAMPRIFKTNHFYEKYEEAARKNLEDELERLVV</sequence>
<dbReference type="PANTHER" id="PTHR21174">
    <property type="match status" value="1"/>
</dbReference>
<name>A0ABS9BE35_9BACT</name>
<dbReference type="SUPFAM" id="SSF109604">
    <property type="entry name" value="HD-domain/PDEase-like"/>
    <property type="match status" value="1"/>
</dbReference>
<dbReference type="Proteomes" id="UP001200145">
    <property type="component" value="Unassembled WGS sequence"/>
</dbReference>
<evidence type="ECO:0008006" key="3">
    <source>
        <dbReference type="Google" id="ProtNLM"/>
    </source>
</evidence>
<gene>
    <name evidence="1" type="ORF">L0U88_03930</name>
</gene>
<comment type="caution">
    <text evidence="1">The sequence shown here is derived from an EMBL/GenBank/DDBJ whole genome shotgun (WGS) entry which is preliminary data.</text>
</comment>
<dbReference type="InterPro" id="IPR009218">
    <property type="entry name" value="HD_phosphohydro"/>
</dbReference>